<proteinExistence type="predicted"/>
<dbReference type="InterPro" id="IPR006311">
    <property type="entry name" value="TAT_signal"/>
</dbReference>
<gene>
    <name evidence="2" type="ORF">IPJ38_09925</name>
</gene>
<dbReference type="Proteomes" id="UP000739411">
    <property type="component" value="Unassembled WGS sequence"/>
</dbReference>
<dbReference type="PROSITE" id="PS51318">
    <property type="entry name" value="TAT"/>
    <property type="match status" value="1"/>
</dbReference>
<dbReference type="EMBL" id="JADJMS010000019">
    <property type="protein sequence ID" value="MBK7415365.1"/>
    <property type="molecule type" value="Genomic_DNA"/>
</dbReference>
<feature type="compositionally biased region" description="Basic and acidic residues" evidence="1">
    <location>
        <begin position="640"/>
        <end position="651"/>
    </location>
</feature>
<evidence type="ECO:0000313" key="2">
    <source>
        <dbReference type="EMBL" id="MBK7415365.1"/>
    </source>
</evidence>
<dbReference type="PANTHER" id="PTHR35399">
    <property type="entry name" value="SLR8030 PROTEIN"/>
    <property type="match status" value="1"/>
</dbReference>
<protein>
    <submittedName>
        <fullName evidence="2">PhoX family phosphatase</fullName>
    </submittedName>
</protein>
<feature type="region of interest" description="Disordered" evidence="1">
    <location>
        <begin position="624"/>
        <end position="651"/>
    </location>
</feature>
<dbReference type="SUPFAM" id="SSF63829">
    <property type="entry name" value="Calcium-dependent phosphotriesterase"/>
    <property type="match status" value="1"/>
</dbReference>
<evidence type="ECO:0000313" key="3">
    <source>
        <dbReference type="Proteomes" id="UP000739411"/>
    </source>
</evidence>
<name>A0A935K9S7_9RHOO</name>
<dbReference type="AlphaFoldDB" id="A0A935K9S7"/>
<organism evidence="2 3">
    <name type="scientific">Candidatus Dechloromonas phosphorivorans</name>
    <dbReference type="NCBI Taxonomy" id="2899244"/>
    <lineage>
        <taxon>Bacteria</taxon>
        <taxon>Pseudomonadati</taxon>
        <taxon>Pseudomonadota</taxon>
        <taxon>Betaproteobacteria</taxon>
        <taxon>Rhodocyclales</taxon>
        <taxon>Azonexaceae</taxon>
        <taxon>Dechloromonas</taxon>
    </lineage>
</organism>
<sequence>MPNSCFDPHYNTPVREEFIDTLTDPFRRRLLSAAILTATGGALAAAGIPMPSLAAGAGRAAGSLLPFGGLPVSTEDKVFIPQGYRSNLLYAWGDPISDGPRAKADASDSAAEQIQQAGMHHDGMHYFPYTEAGKPSSTHGLLCINHEYTDDGLLHAGGMQNWSAEKVAKSKAATGVSVIEIKQQQGEWQLVRPSSFARRISADTPCRLAGPARAHPSMITTTDRWGEFVLGTLNNCAMGFTPWGTYLTCEENFNGYFRGPNAPSADQKRYGFTENGFGYRWHEFDERFDLNLHPNEANRFGWVVEIDPWHPEKAPVKRTALGRFKHEGATVTQARDGRVVIYMGDDERFEYIYKFVSKERYIVGQSDTERLLDDGTLYVARFGEDGKGRWLPLRHGEKYPNGALTSENGFSNQGDVAIRCRQAADIAGASKMDRPEWIAVHPKTGEVYVTLTNNSKRGTSEVPGLNAANPRAENVFGHIVRWRESNHDAASTAFEWDVFALAGDPQHPDEHKRGNIKGDAYGSPDGLWFDNSGHLWIQTDVSTSVLNKGDYTRLGNNQMLVADPQSGITRRFLTGPNGCEITGITSTPDGRSLFVNIQHPGETASERSDPANPTAISAWPANQFPEAVGGRPRSGTLVITRKDGKEITSSK</sequence>
<dbReference type="Pfam" id="PF05787">
    <property type="entry name" value="PhoX"/>
    <property type="match status" value="1"/>
</dbReference>
<dbReference type="PANTHER" id="PTHR35399:SF2">
    <property type="entry name" value="DUF839 DOMAIN-CONTAINING PROTEIN"/>
    <property type="match status" value="1"/>
</dbReference>
<accession>A0A935K9S7</accession>
<evidence type="ECO:0000256" key="1">
    <source>
        <dbReference type="SAM" id="MobiDB-lite"/>
    </source>
</evidence>
<reference evidence="2 3" key="1">
    <citation type="submission" date="2020-10" db="EMBL/GenBank/DDBJ databases">
        <title>Connecting structure to function with the recovery of over 1000 high-quality activated sludge metagenome-assembled genomes encoding full-length rRNA genes using long-read sequencing.</title>
        <authorList>
            <person name="Singleton C.M."/>
            <person name="Petriglieri F."/>
            <person name="Kristensen J.M."/>
            <person name="Kirkegaard R.H."/>
            <person name="Michaelsen T.Y."/>
            <person name="Andersen M.H."/>
            <person name="Karst S.M."/>
            <person name="Dueholm M.S."/>
            <person name="Nielsen P.H."/>
            <person name="Albertsen M."/>
        </authorList>
    </citation>
    <scope>NUCLEOTIDE SEQUENCE [LARGE SCALE GENOMIC DNA]</scope>
    <source>
        <strain evidence="2">EsbW_18-Q3-R4-48_BATAC.463</strain>
    </source>
</reference>
<dbReference type="InterPro" id="IPR008557">
    <property type="entry name" value="PhoX"/>
</dbReference>
<comment type="caution">
    <text evidence="2">The sequence shown here is derived from an EMBL/GenBank/DDBJ whole genome shotgun (WGS) entry which is preliminary data.</text>
</comment>